<dbReference type="InterPro" id="IPR039537">
    <property type="entry name" value="Retrotran_Ty1/copia-like"/>
</dbReference>
<dbReference type="SUPFAM" id="SSF53098">
    <property type="entry name" value="Ribonuclease H-like"/>
    <property type="match status" value="1"/>
</dbReference>
<name>A0A5A7Q4C3_STRAF</name>
<proteinExistence type="predicted"/>
<dbReference type="Proteomes" id="UP000325081">
    <property type="component" value="Unassembled WGS sequence"/>
</dbReference>
<sequence>MKWPEGRRRALAWLPLKAVEACEHRDQRRGCRWRIHRGGAAKLRHEVEGAGGMIRSSSPAGVHYDVTRVRNRGCRRNRNPSEEVEVSGVVAGRRMEVGWRCEAEPMEALEEELQEISCKPEVFRYGYVYLLRYRSEVFEKFTEFRCEMEKQSALRLDRGDEYLNTEFLDYLKENEIFSQWTPPGFPQNKEGLLLDNDPISYEKAMLDIDSIKWQEAMQFEMDSMYSNKVVIHVHVLKTFWIQQHGTGNELNIINNHNIPVLVVSHALKQWLTGTGMAQSLRLTRPYAMSHGTLSIT</sequence>
<reference evidence="2" key="1">
    <citation type="journal article" date="2019" name="Curr. Biol.">
        <title>Genome Sequence of Striga asiatica Provides Insight into the Evolution of Plant Parasitism.</title>
        <authorList>
            <person name="Yoshida S."/>
            <person name="Kim S."/>
            <person name="Wafula E.K."/>
            <person name="Tanskanen J."/>
            <person name="Kim Y.M."/>
            <person name="Honaas L."/>
            <person name="Yang Z."/>
            <person name="Spallek T."/>
            <person name="Conn C.E."/>
            <person name="Ichihashi Y."/>
            <person name="Cheong K."/>
            <person name="Cui S."/>
            <person name="Der J.P."/>
            <person name="Gundlach H."/>
            <person name="Jiao Y."/>
            <person name="Hori C."/>
            <person name="Ishida J.K."/>
            <person name="Kasahara H."/>
            <person name="Kiba T."/>
            <person name="Kim M.S."/>
            <person name="Koo N."/>
            <person name="Laohavisit A."/>
            <person name="Lee Y.H."/>
            <person name="Lumba S."/>
            <person name="McCourt P."/>
            <person name="Mortimer J.C."/>
            <person name="Mutuku J.M."/>
            <person name="Nomura T."/>
            <person name="Sasaki-Sekimoto Y."/>
            <person name="Seto Y."/>
            <person name="Wang Y."/>
            <person name="Wakatake T."/>
            <person name="Sakakibara H."/>
            <person name="Demura T."/>
            <person name="Yamaguchi S."/>
            <person name="Yoneyama K."/>
            <person name="Manabe R.I."/>
            <person name="Nelson D.C."/>
            <person name="Schulman A.H."/>
            <person name="Timko M.P."/>
            <person name="dePamphilis C.W."/>
            <person name="Choi D."/>
            <person name="Shirasu K."/>
        </authorList>
    </citation>
    <scope>NUCLEOTIDE SEQUENCE [LARGE SCALE GENOMIC DNA]</scope>
    <source>
        <strain evidence="2">cv. UVA1</strain>
    </source>
</reference>
<evidence type="ECO:0000313" key="1">
    <source>
        <dbReference type="EMBL" id="GER40020.1"/>
    </source>
</evidence>
<dbReference type="PANTHER" id="PTHR42648:SF27">
    <property type="entry name" value="RNA-DIRECTED DNA POLYMERASE"/>
    <property type="match status" value="1"/>
</dbReference>
<comment type="caution">
    <text evidence="1">The sequence shown here is derived from an EMBL/GenBank/DDBJ whole genome shotgun (WGS) entry which is preliminary data.</text>
</comment>
<dbReference type="OrthoDB" id="1703812at2759"/>
<gene>
    <name evidence="1" type="ORF">STAS_16670</name>
</gene>
<keyword evidence="2" id="KW-1185">Reference proteome</keyword>
<dbReference type="AlphaFoldDB" id="A0A5A7Q4C3"/>
<dbReference type="InterPro" id="IPR012337">
    <property type="entry name" value="RNaseH-like_sf"/>
</dbReference>
<accession>A0A5A7Q4C3</accession>
<dbReference type="EMBL" id="BKCP01005805">
    <property type="protein sequence ID" value="GER40020.1"/>
    <property type="molecule type" value="Genomic_DNA"/>
</dbReference>
<evidence type="ECO:0000313" key="2">
    <source>
        <dbReference type="Proteomes" id="UP000325081"/>
    </source>
</evidence>
<dbReference type="PANTHER" id="PTHR42648">
    <property type="entry name" value="TRANSPOSASE, PUTATIVE-RELATED"/>
    <property type="match status" value="1"/>
</dbReference>
<protein>
    <submittedName>
        <fullName evidence="1">Retrotransposon protein</fullName>
    </submittedName>
</protein>
<organism evidence="1 2">
    <name type="scientific">Striga asiatica</name>
    <name type="common">Asiatic witchweed</name>
    <name type="synonym">Buchnera asiatica</name>
    <dbReference type="NCBI Taxonomy" id="4170"/>
    <lineage>
        <taxon>Eukaryota</taxon>
        <taxon>Viridiplantae</taxon>
        <taxon>Streptophyta</taxon>
        <taxon>Embryophyta</taxon>
        <taxon>Tracheophyta</taxon>
        <taxon>Spermatophyta</taxon>
        <taxon>Magnoliopsida</taxon>
        <taxon>eudicotyledons</taxon>
        <taxon>Gunneridae</taxon>
        <taxon>Pentapetalae</taxon>
        <taxon>asterids</taxon>
        <taxon>lamiids</taxon>
        <taxon>Lamiales</taxon>
        <taxon>Orobanchaceae</taxon>
        <taxon>Buchnereae</taxon>
        <taxon>Striga</taxon>
    </lineage>
</organism>